<dbReference type="Proteomes" id="UP000196125">
    <property type="component" value="Unassembled WGS sequence"/>
</dbReference>
<dbReference type="PROSITE" id="PS51918">
    <property type="entry name" value="RADICAL_SAM"/>
    <property type="match status" value="1"/>
</dbReference>
<dbReference type="SUPFAM" id="SSF102114">
    <property type="entry name" value="Radical SAM enzymes"/>
    <property type="match status" value="1"/>
</dbReference>
<dbReference type="EMBL" id="FXXI01000001">
    <property type="protein sequence ID" value="SMR99109.1"/>
    <property type="molecule type" value="Genomic_DNA"/>
</dbReference>
<keyword evidence="5 8" id="KW-0408">Iron</keyword>
<gene>
    <name evidence="8 10" type="primary">queE</name>
    <name evidence="10" type="ORF">VIM7927_00331</name>
</gene>
<comment type="cofactor">
    <cofactor evidence="8">
        <name>Mg(2+)</name>
        <dbReference type="ChEBI" id="CHEBI:18420"/>
    </cofactor>
</comment>
<dbReference type="PANTHER" id="PTHR42836">
    <property type="entry name" value="7-CARBOXY-7-DEAZAGUANINE SYNTHASE"/>
    <property type="match status" value="1"/>
</dbReference>
<keyword evidence="3 8" id="KW-0479">Metal-binding</keyword>
<dbReference type="HAMAP" id="MF_00917">
    <property type="entry name" value="QueE"/>
    <property type="match status" value="1"/>
</dbReference>
<dbReference type="RefSeq" id="WP_087479167.1">
    <property type="nucleotide sequence ID" value="NZ_AP024883.1"/>
</dbReference>
<evidence type="ECO:0000256" key="6">
    <source>
        <dbReference type="ARBA" id="ARBA00023014"/>
    </source>
</evidence>
<evidence type="ECO:0000256" key="2">
    <source>
        <dbReference type="ARBA" id="ARBA00022691"/>
    </source>
</evidence>
<evidence type="ECO:0000313" key="10">
    <source>
        <dbReference type="EMBL" id="SMR99109.1"/>
    </source>
</evidence>
<dbReference type="InterPro" id="IPR007197">
    <property type="entry name" value="rSAM"/>
</dbReference>
<keyword evidence="6 8" id="KW-0411">Iron-sulfur</keyword>
<keyword evidence="8" id="KW-0671">Queuosine biosynthesis</keyword>
<protein>
    <recommendedName>
        <fullName evidence="8">7-carboxy-7-deazaguanine synthase</fullName>
        <shortName evidence="8">CDG synthase</shortName>
        <ecNumber evidence="8">4.3.99.3</ecNumber>
    </recommendedName>
    <alternativeName>
        <fullName evidence="8">Queuosine biosynthesis protein QueE</fullName>
    </alternativeName>
</protein>
<dbReference type="OrthoDB" id="9792276at2"/>
<feature type="binding site" evidence="8">
    <location>
        <begin position="46"/>
        <end position="48"/>
    </location>
    <ligand>
        <name>S-adenosyl-L-methionine</name>
        <dbReference type="ChEBI" id="CHEBI:59789"/>
    </ligand>
</feature>
<reference evidence="10 11" key="1">
    <citation type="submission" date="2017-05" db="EMBL/GenBank/DDBJ databases">
        <authorList>
            <person name="Song R."/>
            <person name="Chenine A.L."/>
            <person name="Ruprecht R.M."/>
        </authorList>
    </citation>
    <scope>NUCLEOTIDE SEQUENCE [LARGE SCALE GENOMIC DNA]</scope>
    <source>
        <strain evidence="10 11">CECT 7927</strain>
    </source>
</reference>
<dbReference type="InterPro" id="IPR024924">
    <property type="entry name" value="7-CO-7-deazaguanine_synth-like"/>
</dbReference>
<dbReference type="InterPro" id="IPR027609">
    <property type="entry name" value="rSAM_QueE_proteobac"/>
</dbReference>
<dbReference type="PANTHER" id="PTHR42836:SF1">
    <property type="entry name" value="7-CARBOXY-7-DEAZAGUANINE SYNTHASE"/>
    <property type="match status" value="1"/>
</dbReference>
<comment type="catalytic activity">
    <reaction evidence="8">
        <text>6-carboxy-5,6,7,8-tetrahydropterin + H(+) = 7-carboxy-7-carbaguanine + NH4(+)</text>
        <dbReference type="Rhea" id="RHEA:27974"/>
        <dbReference type="ChEBI" id="CHEBI:15378"/>
        <dbReference type="ChEBI" id="CHEBI:28938"/>
        <dbReference type="ChEBI" id="CHEBI:61032"/>
        <dbReference type="ChEBI" id="CHEBI:61036"/>
        <dbReference type="EC" id="4.3.99.3"/>
    </reaction>
</comment>
<comment type="caution">
    <text evidence="8">Lacks conserved residue(s) required for the propagation of feature annotation.</text>
</comment>
<feature type="binding site" evidence="8">
    <location>
        <position position="101"/>
    </location>
    <ligand>
        <name>substrate</name>
    </ligand>
</feature>
<feature type="binding site" evidence="8">
    <location>
        <position position="40"/>
    </location>
    <ligand>
        <name>[4Fe-4S] cluster</name>
        <dbReference type="ChEBI" id="CHEBI:49883"/>
        <note>4Fe-4S-S-AdoMet</note>
    </ligand>
</feature>
<feature type="binding site" evidence="8">
    <location>
        <begin position="21"/>
        <end position="23"/>
    </location>
    <ligand>
        <name>substrate</name>
    </ligand>
</feature>
<feature type="binding site" evidence="8">
    <location>
        <position position="103"/>
    </location>
    <ligand>
        <name>S-adenosyl-L-methionine</name>
        <dbReference type="ChEBI" id="CHEBI:59789"/>
    </ligand>
</feature>
<keyword evidence="1 8" id="KW-0004">4Fe-4S</keyword>
<dbReference type="Pfam" id="PF13353">
    <property type="entry name" value="Fer4_12"/>
    <property type="match status" value="1"/>
</dbReference>
<evidence type="ECO:0000313" key="11">
    <source>
        <dbReference type="Proteomes" id="UP000196125"/>
    </source>
</evidence>
<dbReference type="InterPro" id="IPR013785">
    <property type="entry name" value="Aldolase_TIM"/>
</dbReference>
<feature type="binding site" evidence="8">
    <location>
        <position position="44"/>
    </location>
    <ligand>
        <name>[4Fe-4S] cluster</name>
        <dbReference type="ChEBI" id="CHEBI:49883"/>
        <note>4Fe-4S-S-AdoMet</note>
    </ligand>
</feature>
<proteinExistence type="inferred from homology"/>
<feature type="binding site" evidence="8">
    <location>
        <position position="36"/>
    </location>
    <ligand>
        <name>substrate</name>
    </ligand>
</feature>
<comment type="function">
    <text evidence="8">Catalyzes the complex heterocyclic radical-mediated conversion of 6-carboxy-5,6,7,8-tetrahydropterin (CPH4) to 7-carboxy-7-deazaguanine (CDG), a step common to the biosynthetic pathways of all 7-deazapurine-containing compounds.</text>
</comment>
<dbReference type="UniPathway" id="UPA00391"/>
<dbReference type="GO" id="GO:0051539">
    <property type="term" value="F:4 iron, 4 sulfur cluster binding"/>
    <property type="evidence" value="ECO:0007669"/>
    <property type="project" value="UniProtKB-UniRule"/>
</dbReference>
<accession>A0A1Y6IN62</accession>
<feature type="binding site" evidence="8">
    <location>
        <begin position="145"/>
        <end position="147"/>
    </location>
    <ligand>
        <name>S-adenosyl-L-methionine</name>
        <dbReference type="ChEBI" id="CHEBI:59789"/>
    </ligand>
</feature>
<keyword evidence="4 8" id="KW-0460">Magnesium</keyword>
<evidence type="ECO:0000256" key="1">
    <source>
        <dbReference type="ARBA" id="ARBA00022485"/>
    </source>
</evidence>
<sequence length="232" mass="26304">MTVELGFILSIYKVNEIFQTIQGEGVFTGVPAVFIRLQGCPVGCSWCDTKQTWLTEPKDKRSVEEIIVKTQDSPHWCQMNTEEIIRCYHQQGYTARHIVITGGEPCIYHLTELTKAFEELGCRCQIETSGTAEVQVSEQTWVTVSPKVAMKGRLPVLGSAMLRANEIKHPVGTRKDIEQLEQLLRQNQVSDDTIIALQPISQKPRATELCIEVCTERNWRLSIQTHKYLSIA</sequence>
<evidence type="ECO:0000256" key="5">
    <source>
        <dbReference type="ARBA" id="ARBA00023004"/>
    </source>
</evidence>
<organism evidence="10 11">
    <name type="scientific">Vibrio mangrovi</name>
    <dbReference type="NCBI Taxonomy" id="474394"/>
    <lineage>
        <taxon>Bacteria</taxon>
        <taxon>Pseudomonadati</taxon>
        <taxon>Pseudomonadota</taxon>
        <taxon>Gammaproteobacteria</taxon>
        <taxon>Vibrionales</taxon>
        <taxon>Vibrionaceae</taxon>
        <taxon>Vibrio</taxon>
    </lineage>
</organism>
<name>A0A1Y6IN62_9VIBR</name>
<dbReference type="GO" id="GO:0000287">
    <property type="term" value="F:magnesium ion binding"/>
    <property type="evidence" value="ECO:0007669"/>
    <property type="project" value="UniProtKB-UniRule"/>
</dbReference>
<comment type="cofactor">
    <cofactor evidence="8">
        <name>[4Fe-4S] cluster</name>
        <dbReference type="ChEBI" id="CHEBI:49883"/>
    </cofactor>
    <text evidence="8">Binds 1 [4Fe-4S] cluster. The cluster is coordinated with 3 cysteines and an exchangeable S-adenosyl-L-methionine.</text>
</comment>
<dbReference type="AlphaFoldDB" id="A0A1Y6IN62"/>
<evidence type="ECO:0000256" key="3">
    <source>
        <dbReference type="ARBA" id="ARBA00022723"/>
    </source>
</evidence>
<comment type="cofactor">
    <cofactor evidence="8">
        <name>S-adenosyl-L-methionine</name>
        <dbReference type="ChEBI" id="CHEBI:59789"/>
    </cofactor>
    <text evidence="8">Binds 1 S-adenosyl-L-methionine per subunit.</text>
</comment>
<dbReference type="EC" id="4.3.99.3" evidence="8"/>
<dbReference type="GO" id="GO:1904047">
    <property type="term" value="F:S-adenosyl-L-methionine binding"/>
    <property type="evidence" value="ECO:0007669"/>
    <property type="project" value="UniProtKB-UniRule"/>
</dbReference>
<keyword evidence="7 8" id="KW-0456">Lyase</keyword>
<evidence type="ECO:0000259" key="9">
    <source>
        <dbReference type="PROSITE" id="PS51918"/>
    </source>
</evidence>
<feature type="binding site" evidence="8">
    <location>
        <position position="49"/>
    </location>
    <ligand>
        <name>Mg(2+)</name>
        <dbReference type="ChEBI" id="CHEBI:18420"/>
    </ligand>
</feature>
<comment type="subunit">
    <text evidence="8">Homodimer.</text>
</comment>
<feature type="domain" description="Radical SAM core" evidence="9">
    <location>
        <begin position="27"/>
        <end position="232"/>
    </location>
</feature>
<dbReference type="SFLD" id="SFLDS00029">
    <property type="entry name" value="Radical_SAM"/>
    <property type="match status" value="1"/>
</dbReference>
<evidence type="ECO:0000256" key="7">
    <source>
        <dbReference type="ARBA" id="ARBA00023239"/>
    </source>
</evidence>
<keyword evidence="2 8" id="KW-0949">S-adenosyl-L-methionine</keyword>
<evidence type="ECO:0000256" key="4">
    <source>
        <dbReference type="ARBA" id="ARBA00022842"/>
    </source>
</evidence>
<dbReference type="PIRSF" id="PIRSF000370">
    <property type="entry name" value="QueE"/>
    <property type="match status" value="1"/>
</dbReference>
<dbReference type="Gene3D" id="3.20.20.70">
    <property type="entry name" value="Aldolase class I"/>
    <property type="match status" value="1"/>
</dbReference>
<dbReference type="InterPro" id="IPR058240">
    <property type="entry name" value="rSAM_sf"/>
</dbReference>
<evidence type="ECO:0000256" key="8">
    <source>
        <dbReference type="HAMAP-Rule" id="MF_00917"/>
    </source>
</evidence>
<dbReference type="GO" id="GO:0016840">
    <property type="term" value="F:carbon-nitrogen lyase activity"/>
    <property type="evidence" value="ECO:0007669"/>
    <property type="project" value="UniProtKB-UniRule"/>
</dbReference>
<comment type="similarity">
    <text evidence="8">Belongs to the radical SAM superfamily. 7-carboxy-7-deazaguanine synthase family.</text>
</comment>
<dbReference type="GO" id="GO:0008616">
    <property type="term" value="P:tRNA queuosine(34) biosynthetic process"/>
    <property type="evidence" value="ECO:0007669"/>
    <property type="project" value="UniProtKB-UniRule"/>
</dbReference>
<dbReference type="NCBIfam" id="TIGR04322">
    <property type="entry name" value="rSAM_QueE_Ecoli"/>
    <property type="match status" value="1"/>
</dbReference>
<comment type="pathway">
    <text evidence="8">Purine metabolism; 7-cyano-7-deazaguanine biosynthesis.</text>
</comment>
<feature type="binding site" evidence="8">
    <location>
        <position position="47"/>
    </location>
    <ligand>
        <name>[4Fe-4S] cluster</name>
        <dbReference type="ChEBI" id="CHEBI:49883"/>
        <note>4Fe-4S-S-AdoMet</note>
    </ligand>
</feature>